<name>A0A4Y5TY06_9CAUD</name>
<dbReference type="Proteomes" id="UP000318122">
    <property type="component" value="Segment"/>
</dbReference>
<evidence type="ECO:0008006" key="3">
    <source>
        <dbReference type="Google" id="ProtNLM"/>
    </source>
</evidence>
<gene>
    <name evidence="1" type="ORF">2D05_058</name>
</gene>
<organism evidence="1 2">
    <name type="scientific">Aeromonas phage 2_D05</name>
    <dbReference type="NCBI Taxonomy" id="2588098"/>
    <lineage>
        <taxon>Viruses</taxon>
        <taxon>Duplodnaviria</taxon>
        <taxon>Heunggongvirae</taxon>
        <taxon>Uroviricota</taxon>
        <taxon>Caudoviricetes</taxon>
        <taxon>Kunmingvirus</taxon>
        <taxon>Kunmingvirus kv2D05</taxon>
    </lineage>
</organism>
<dbReference type="EMBL" id="MK804891">
    <property type="protein sequence ID" value="QDB73889.1"/>
    <property type="molecule type" value="Genomic_DNA"/>
</dbReference>
<evidence type="ECO:0000313" key="1">
    <source>
        <dbReference type="EMBL" id="QDB73889.1"/>
    </source>
</evidence>
<evidence type="ECO:0000313" key="2">
    <source>
        <dbReference type="Proteomes" id="UP000318122"/>
    </source>
</evidence>
<accession>A0A4Y5TY06</accession>
<reference evidence="1 2" key="1">
    <citation type="submission" date="2019-04" db="EMBL/GenBank/DDBJ databases">
        <title>Nine Novel Phages from a Plateau Lake in Southwest China Provide Insights into Aeromonas Phage Diversity.</title>
        <authorList>
            <person name="Xiao W."/>
        </authorList>
    </citation>
    <scope>NUCLEOTIDE SEQUENCE [LARGE SCALE GENOMIC DNA]</scope>
</reference>
<protein>
    <recommendedName>
        <fullName evidence="3">DUF2184 domain-containing protein</fullName>
    </recommendedName>
</protein>
<proteinExistence type="predicted"/>
<sequence>MPQVIDFRELERRAGIHFMGQQPMAMDNTLSYDFNLAMDAQPGLVTVSNSGIPAFLTTYIDPKMIEVLVAPIKAAEAVGSEVKKGDWITETAMFPVVESTGQTAAYGDYNNSGSTGVNTNFPQRQSFHYQTVSQWGEKELERAGAARIDWASRVGIASVLTLNKFQNKTYLFGVAGLQNYGMLNDPALPANLTPGTKAAGGTNWSTVAGKPNATALEVLADIQAMFWNLQVRLNGNVDTDSKMTLISSPSAAVAKTFVNEFGLNVEDYLKQAYPNLTWKTVPEYKTGSGEQIQLVVDEIEGQRTWDCCFTEKMRAHPVVVEMSAFKQKKSQGTWGTVLYRPAAVQGMLGV</sequence>
<keyword evidence="2" id="KW-1185">Reference proteome</keyword>